<dbReference type="PaxDb" id="2903-EOD23702"/>
<protein>
    <submittedName>
        <fullName evidence="1">Uncharacterized protein</fullName>
    </submittedName>
</protein>
<dbReference type="RefSeq" id="XP_005776131.1">
    <property type="nucleotide sequence ID" value="XM_005776074.1"/>
</dbReference>
<accession>A0A0D3JJL7</accession>
<dbReference type="AlphaFoldDB" id="A0A0D3JJL7"/>
<organism evidence="1 2">
    <name type="scientific">Emiliania huxleyi (strain CCMP1516)</name>
    <dbReference type="NCBI Taxonomy" id="280463"/>
    <lineage>
        <taxon>Eukaryota</taxon>
        <taxon>Haptista</taxon>
        <taxon>Haptophyta</taxon>
        <taxon>Prymnesiophyceae</taxon>
        <taxon>Isochrysidales</taxon>
        <taxon>Noelaerhabdaceae</taxon>
        <taxon>Emiliania</taxon>
    </lineage>
</organism>
<dbReference type="Proteomes" id="UP000013827">
    <property type="component" value="Unassembled WGS sequence"/>
</dbReference>
<dbReference type="KEGG" id="ehx:EMIHUDRAFT_239280"/>
<evidence type="ECO:0000313" key="2">
    <source>
        <dbReference type="Proteomes" id="UP000013827"/>
    </source>
</evidence>
<proteinExistence type="predicted"/>
<name>A0A0D3JJL7_EMIH1</name>
<sequence length="86" mass="9635">MRSRGLPDGAGLVLIGPSKKQIPHRVWSSKNRMFARLWDLFVRLQKSLLNDDYAGTGGRSAPSQRKLLWVVVKARSPHNSPEFGPP</sequence>
<dbReference type="GeneID" id="17269246"/>
<dbReference type="HOGENOM" id="CLU_2502647_0_0_1"/>
<evidence type="ECO:0000313" key="1">
    <source>
        <dbReference type="EnsemblProtists" id="EOD23702"/>
    </source>
</evidence>
<dbReference type="EnsemblProtists" id="EOD23702">
    <property type="protein sequence ID" value="EOD23702"/>
    <property type="gene ID" value="EMIHUDRAFT_239280"/>
</dbReference>
<reference evidence="1" key="2">
    <citation type="submission" date="2024-10" db="UniProtKB">
        <authorList>
            <consortium name="EnsemblProtists"/>
        </authorList>
    </citation>
    <scope>IDENTIFICATION</scope>
</reference>
<keyword evidence="2" id="KW-1185">Reference proteome</keyword>
<reference evidence="2" key="1">
    <citation type="journal article" date="2013" name="Nature">
        <title>Pan genome of the phytoplankton Emiliania underpins its global distribution.</title>
        <authorList>
            <person name="Read B.A."/>
            <person name="Kegel J."/>
            <person name="Klute M.J."/>
            <person name="Kuo A."/>
            <person name="Lefebvre S.C."/>
            <person name="Maumus F."/>
            <person name="Mayer C."/>
            <person name="Miller J."/>
            <person name="Monier A."/>
            <person name="Salamov A."/>
            <person name="Young J."/>
            <person name="Aguilar M."/>
            <person name="Claverie J.M."/>
            <person name="Frickenhaus S."/>
            <person name="Gonzalez K."/>
            <person name="Herman E.K."/>
            <person name="Lin Y.C."/>
            <person name="Napier J."/>
            <person name="Ogata H."/>
            <person name="Sarno A.F."/>
            <person name="Shmutz J."/>
            <person name="Schroeder D."/>
            <person name="de Vargas C."/>
            <person name="Verret F."/>
            <person name="von Dassow P."/>
            <person name="Valentin K."/>
            <person name="Van de Peer Y."/>
            <person name="Wheeler G."/>
            <person name="Dacks J.B."/>
            <person name="Delwiche C.F."/>
            <person name="Dyhrman S.T."/>
            <person name="Glockner G."/>
            <person name="John U."/>
            <person name="Richards T."/>
            <person name="Worden A.Z."/>
            <person name="Zhang X."/>
            <person name="Grigoriev I.V."/>
            <person name="Allen A.E."/>
            <person name="Bidle K."/>
            <person name="Borodovsky M."/>
            <person name="Bowler C."/>
            <person name="Brownlee C."/>
            <person name="Cock J.M."/>
            <person name="Elias M."/>
            <person name="Gladyshev V.N."/>
            <person name="Groth M."/>
            <person name="Guda C."/>
            <person name="Hadaegh A."/>
            <person name="Iglesias-Rodriguez M.D."/>
            <person name="Jenkins J."/>
            <person name="Jones B.M."/>
            <person name="Lawson T."/>
            <person name="Leese F."/>
            <person name="Lindquist E."/>
            <person name="Lobanov A."/>
            <person name="Lomsadze A."/>
            <person name="Malik S.B."/>
            <person name="Marsh M.E."/>
            <person name="Mackinder L."/>
            <person name="Mock T."/>
            <person name="Mueller-Roeber B."/>
            <person name="Pagarete A."/>
            <person name="Parker M."/>
            <person name="Probert I."/>
            <person name="Quesneville H."/>
            <person name="Raines C."/>
            <person name="Rensing S.A."/>
            <person name="Riano-Pachon D.M."/>
            <person name="Richier S."/>
            <person name="Rokitta S."/>
            <person name="Shiraiwa Y."/>
            <person name="Soanes D.M."/>
            <person name="van der Giezen M."/>
            <person name="Wahlund T.M."/>
            <person name="Williams B."/>
            <person name="Wilson W."/>
            <person name="Wolfe G."/>
            <person name="Wurch L.L."/>
        </authorList>
    </citation>
    <scope>NUCLEOTIDE SEQUENCE</scope>
</reference>